<proteinExistence type="predicted"/>
<gene>
    <name evidence="1" type="ordered locus">Afer_1353</name>
</gene>
<dbReference type="STRING" id="525909.Afer_1353"/>
<dbReference type="Proteomes" id="UP000000771">
    <property type="component" value="Chromosome"/>
</dbReference>
<name>C7LZX1_ACIFD</name>
<dbReference type="KEGG" id="afo:Afer_1353"/>
<dbReference type="eggNOG" id="ENOG5031PZA">
    <property type="taxonomic scope" value="Bacteria"/>
</dbReference>
<dbReference type="EMBL" id="CP001631">
    <property type="protein sequence ID" value="ACU54279.1"/>
    <property type="molecule type" value="Genomic_DNA"/>
</dbReference>
<dbReference type="HOGENOM" id="CLU_099871_0_0_11"/>
<dbReference type="AlphaFoldDB" id="C7LZX1"/>
<organism evidence="1 2">
    <name type="scientific">Acidimicrobium ferrooxidans (strain DSM 10331 / JCM 15462 / NBRC 103882 / ICP)</name>
    <dbReference type="NCBI Taxonomy" id="525909"/>
    <lineage>
        <taxon>Bacteria</taxon>
        <taxon>Bacillati</taxon>
        <taxon>Actinomycetota</taxon>
        <taxon>Acidimicrobiia</taxon>
        <taxon>Acidimicrobiales</taxon>
        <taxon>Acidimicrobiaceae</taxon>
        <taxon>Acidimicrobium</taxon>
    </lineage>
</organism>
<dbReference type="OrthoDB" id="159886at2"/>
<dbReference type="Pfam" id="PF22742">
    <property type="entry name" value="PspAB"/>
    <property type="match status" value="1"/>
</dbReference>
<reference evidence="1 2" key="1">
    <citation type="journal article" date="2009" name="Stand. Genomic Sci.">
        <title>Complete genome sequence of Acidimicrobium ferrooxidans type strain (ICP).</title>
        <authorList>
            <person name="Clum A."/>
            <person name="Nolan M."/>
            <person name="Lang E."/>
            <person name="Glavina Del Rio T."/>
            <person name="Tice H."/>
            <person name="Copeland A."/>
            <person name="Cheng J.F."/>
            <person name="Lucas S."/>
            <person name="Chen F."/>
            <person name="Bruce D."/>
            <person name="Goodwin L."/>
            <person name="Pitluck S."/>
            <person name="Ivanova N."/>
            <person name="Mavrommatis K."/>
            <person name="Mikhailova N."/>
            <person name="Pati A."/>
            <person name="Chen A."/>
            <person name="Palaniappan K."/>
            <person name="Goker M."/>
            <person name="Spring S."/>
            <person name="Land M."/>
            <person name="Hauser L."/>
            <person name="Chang Y.J."/>
            <person name="Jeffries C.C."/>
            <person name="Chain P."/>
            <person name="Bristow J."/>
            <person name="Eisen J.A."/>
            <person name="Markowitz V."/>
            <person name="Hugenholtz P."/>
            <person name="Kyrpides N.C."/>
            <person name="Klenk H.P."/>
            <person name="Lapidus A."/>
        </authorList>
    </citation>
    <scope>NUCLEOTIDE SEQUENCE [LARGE SCALE GENOMIC DNA]</scope>
    <source>
        <strain evidence="2">DSM 10331 / JCM 15462 / NBRC 103882 / ICP</strain>
    </source>
</reference>
<dbReference type="InterPro" id="IPR054383">
    <property type="entry name" value="PspAB-like"/>
</dbReference>
<dbReference type="RefSeq" id="WP_015798763.1">
    <property type="nucleotide sequence ID" value="NC_013124.1"/>
</dbReference>
<accession>C7LZX1</accession>
<evidence type="ECO:0000313" key="1">
    <source>
        <dbReference type="EMBL" id="ACU54279.1"/>
    </source>
</evidence>
<sequence length="201" mass="21949">MGFFDTLFGRTKVAQPKVDALFALPGAAITLEVAANLTSDGWGAVVFKPASGAAFANTEHEFRDVLAELTDTTVTQATDGFGYRWVLLRAADLETLVTAVHAVNRSLEDHGFGPQLLCSLFAFHDTTGAQPVFWVYLYKRGTFYPFVPTGHEQRDNERELSLKAVVGSDLPVEEDLTRWFPLWDIPDPPPAAAQDGTGSTT</sequence>
<keyword evidence="2" id="KW-1185">Reference proteome</keyword>
<evidence type="ECO:0000313" key="2">
    <source>
        <dbReference type="Proteomes" id="UP000000771"/>
    </source>
</evidence>
<protein>
    <submittedName>
        <fullName evidence="1">Uncharacterized protein</fullName>
    </submittedName>
</protein>